<sequence length="216" mass="24401">MKFNKDNVQFIALLLLIGYSLFLQECRQGTKNEQPIYRVDTLVKMDTVLPPPVIVKLPQQQIPAPTIIYIDSTKNVVESNRIDTNFHQAAALYQDSISDENLTLYYSSIVNGELLKNSLDYRLKIPKQITKTVEITKPVPLPVSSLLLTGSVGTSINSFNSVRLGLQFVSAKGWALGYDYDLLQNIHSVNLGVKLVQFPPKGAKKKKRRNFVRNFF</sequence>
<dbReference type="KEGG" id="aup:AsAng_0012890"/>
<evidence type="ECO:0000313" key="2">
    <source>
        <dbReference type="Proteomes" id="UP001060919"/>
    </source>
</evidence>
<gene>
    <name evidence="1" type="ORF">AsAng_0012890</name>
</gene>
<dbReference type="Proteomes" id="UP001060919">
    <property type="component" value="Chromosome"/>
</dbReference>
<accession>A0A916DQ85</accession>
<proteinExistence type="predicted"/>
<dbReference type="AlphaFoldDB" id="A0A916DQ85"/>
<dbReference type="RefSeq" id="WP_264791871.1">
    <property type="nucleotide sequence ID" value="NZ_AP026867.1"/>
</dbReference>
<evidence type="ECO:0000313" key="1">
    <source>
        <dbReference type="EMBL" id="BDS10581.1"/>
    </source>
</evidence>
<protein>
    <submittedName>
        <fullName evidence="1">Uncharacterized protein</fullName>
    </submittedName>
</protein>
<keyword evidence="2" id="KW-1185">Reference proteome</keyword>
<organism evidence="1 2">
    <name type="scientific">Aureispira anguillae</name>
    <dbReference type="NCBI Taxonomy" id="2864201"/>
    <lineage>
        <taxon>Bacteria</taxon>
        <taxon>Pseudomonadati</taxon>
        <taxon>Bacteroidota</taxon>
        <taxon>Saprospiria</taxon>
        <taxon>Saprospirales</taxon>
        <taxon>Saprospiraceae</taxon>
        <taxon>Aureispira</taxon>
    </lineage>
</organism>
<reference evidence="1" key="1">
    <citation type="submission" date="2022-09" db="EMBL/GenBank/DDBJ databases">
        <title>Aureispira anguillicida sp. nov., isolated from Leptocephalus of Japanese eel Anguilla japonica.</title>
        <authorList>
            <person name="Yuasa K."/>
            <person name="Mekata T."/>
            <person name="Ikunari K."/>
        </authorList>
    </citation>
    <scope>NUCLEOTIDE SEQUENCE</scope>
    <source>
        <strain evidence="1">EL160426</strain>
    </source>
</reference>
<name>A0A916DQ85_9BACT</name>
<dbReference type="EMBL" id="AP026867">
    <property type="protein sequence ID" value="BDS10581.1"/>
    <property type="molecule type" value="Genomic_DNA"/>
</dbReference>